<feature type="domain" description="Fibronectin type-III" evidence="3">
    <location>
        <begin position="270"/>
        <end position="371"/>
    </location>
</feature>
<dbReference type="SMART" id="SM00060">
    <property type="entry name" value="FN3"/>
    <property type="match status" value="11"/>
</dbReference>
<dbReference type="Proteomes" id="UP001321473">
    <property type="component" value="Unassembled WGS sequence"/>
</dbReference>
<dbReference type="PANTHER" id="PTHR46708">
    <property type="entry name" value="TENASCIN"/>
    <property type="match status" value="1"/>
</dbReference>
<evidence type="ECO:0000313" key="5">
    <source>
        <dbReference type="Proteomes" id="UP001321473"/>
    </source>
</evidence>
<keyword evidence="1" id="KW-0677">Repeat</keyword>
<dbReference type="Pfam" id="PF00041">
    <property type="entry name" value="fn3"/>
    <property type="match status" value="1"/>
</dbReference>
<evidence type="ECO:0000256" key="1">
    <source>
        <dbReference type="ARBA" id="ARBA00022737"/>
    </source>
</evidence>
<dbReference type="PANTHER" id="PTHR46708:SF2">
    <property type="entry name" value="FIBRONECTIN TYPE-III DOMAIN-CONTAINING PROTEIN"/>
    <property type="match status" value="1"/>
</dbReference>
<proteinExistence type="predicted"/>
<organism evidence="4 5">
    <name type="scientific">Amblyomma americanum</name>
    <name type="common">Lone star tick</name>
    <dbReference type="NCBI Taxonomy" id="6943"/>
    <lineage>
        <taxon>Eukaryota</taxon>
        <taxon>Metazoa</taxon>
        <taxon>Ecdysozoa</taxon>
        <taxon>Arthropoda</taxon>
        <taxon>Chelicerata</taxon>
        <taxon>Arachnida</taxon>
        <taxon>Acari</taxon>
        <taxon>Parasitiformes</taxon>
        <taxon>Ixodida</taxon>
        <taxon>Ixodoidea</taxon>
        <taxon>Ixodidae</taxon>
        <taxon>Amblyomminae</taxon>
        <taxon>Amblyomma</taxon>
    </lineage>
</organism>
<keyword evidence="2" id="KW-0472">Membrane</keyword>
<dbReference type="CDD" id="cd00063">
    <property type="entry name" value="FN3"/>
    <property type="match status" value="2"/>
</dbReference>
<keyword evidence="2" id="KW-0812">Transmembrane</keyword>
<feature type="domain" description="Fibronectin type-III" evidence="3">
    <location>
        <begin position="483"/>
        <end position="583"/>
    </location>
</feature>
<sequence>MGFAHIRRLFAAQHPICAANWPLGSQAARLPTTSARQIKGAVRLYCSSGGSATQQRWASLPFIASLPRRRNMSEDREEFSVQYVRKDCSVKLLERSANQAGVPEPRKHQKKHNCRKKTLLVVKIVLPVCLIIAGPALTFFWLRHVEKVTFPGEHASLYMLADVTNLTLESTDGSSFTVTWEPAEGLFDYYMVEVTKSSDENGGKIQTHLEGSCAKGTIIGPDKTRITCNSQQACTRASFTLRTYSKGPPELISQGSSLSGIIMPGQAPHPPRNITYFGIAPSLTRLQWEPPEVSSGGGIGEYTVKLCENFTSCDLQESLSGCIERETPVTWLDFKSTMGTPYCVLVVATTKCAAGVLRSPAGTSEFRTPLFELPDVAHLRLVSTAENSFTATWKKPEVSFDYYRIQVSDDSGDRSGLSEPHQNGSCATGTIIHPDQTQVTCSPLQPCTKASFTVRTYASGPPELTSLGVTLHDIFIPGQDPEPPGSITIIATSPSLTRLQWTPPTKFSGGIQSYAVKVCEEFTSCNTQASVAGCTEHQTSANWLEFASTADTPYCVLASVSVQCGFNVLWSRPAVEEFRTPSFVLPDVVNLRLVSTAANSFTASWDRPEARFDYYTIEVLNDKDQGSGPSEPQRLGSCASGVIIHPNQTVVTCTLLEACAKATLIVRTFRSGPPALTSLGVSLHGIFVPGEDPPPPRGLTMISKSPSLSKIQWQAPGNVPGNLVAFTAKVCTGYFSCDAQQTGSGCMEYETSDTWVEFESTGDTSYCVQVNARVRCGLDDILSVAMTADFRTALFELPDVTNLTLVATGDRSFTVRWERSDVLFDYYRVEVLSNYNERRPGGTELRRGSSCAAGSIVHSDQTEVTCNFLETCTNVSFRLQTYRRGPPELASSGNILEGILITAEDPDPPRSVSVVGISSSLTRLQWDPPTKIPKNILSYTVKVCDVFSTCDGVEPMTGCTERETSHTWLEFESMPDTLYCALVSTSTLCRGDVLRSRPVTEEFRTPVFEITDVSNLTLISAADNSFTVAWERPADHFDYYRIEAKGGSNGVNESIGTPYVVSCARGTILHPDQNRVVCSYFDSCSVVSFTVHAYIKGPPEITSQGVTLSDIFIPGQEPEPPKSITMVALAPSITRLQWESPQKLPASVVFYTVMMCEDFASCSAQKNLTGCIEHETFATWLEIETSVDTNYCVLLWATTRCGADLLRSRPEAAEFKTPMFELPEVVNLTLVYAADSSFTVQWQRPEGRFDYYRIEVSDENKNSSGHTQPQRMVSCASGTIIHPAQTKVTCTSLDACSTASFTVRTFTAGPPELLSLGATINNIFIPGQGDYIA</sequence>
<evidence type="ECO:0000256" key="2">
    <source>
        <dbReference type="SAM" id="Phobius"/>
    </source>
</evidence>
<dbReference type="InterPro" id="IPR003961">
    <property type="entry name" value="FN3_dom"/>
</dbReference>
<evidence type="ECO:0000313" key="4">
    <source>
        <dbReference type="EMBL" id="KAK8781044.1"/>
    </source>
</evidence>
<reference evidence="4 5" key="1">
    <citation type="journal article" date="2023" name="Arcadia Sci">
        <title>De novo assembly of a long-read Amblyomma americanum tick genome.</title>
        <authorList>
            <person name="Chou S."/>
            <person name="Poskanzer K.E."/>
            <person name="Rollins M."/>
            <person name="Thuy-Boun P.S."/>
        </authorList>
    </citation>
    <scope>NUCLEOTIDE SEQUENCE [LARGE SCALE GENOMIC DNA]</scope>
    <source>
        <strain evidence="4">F_SG_1</strain>
        <tissue evidence="4">Salivary glands</tissue>
    </source>
</reference>
<comment type="caution">
    <text evidence="4">The sequence shown here is derived from an EMBL/GenBank/DDBJ whole genome shotgun (WGS) entry which is preliminary data.</text>
</comment>
<dbReference type="SUPFAM" id="SSF49265">
    <property type="entry name" value="Fibronectin type III"/>
    <property type="match status" value="6"/>
</dbReference>
<name>A0AAQ4F1M1_AMBAM</name>
<evidence type="ECO:0000259" key="3">
    <source>
        <dbReference type="PROSITE" id="PS50853"/>
    </source>
</evidence>
<feature type="transmembrane region" description="Helical" evidence="2">
    <location>
        <begin position="120"/>
        <end position="142"/>
    </location>
</feature>
<dbReference type="InterPro" id="IPR050991">
    <property type="entry name" value="ECM_Regulatory_Proteins"/>
</dbReference>
<dbReference type="PROSITE" id="PS50853">
    <property type="entry name" value="FN3"/>
    <property type="match status" value="4"/>
</dbReference>
<accession>A0AAQ4F1M1</accession>
<protein>
    <recommendedName>
        <fullName evidence="3">Fibronectin type-III domain-containing protein</fullName>
    </recommendedName>
</protein>
<dbReference type="InterPro" id="IPR036116">
    <property type="entry name" value="FN3_sf"/>
</dbReference>
<feature type="domain" description="Fibronectin type-III" evidence="3">
    <location>
        <begin position="908"/>
        <end position="1008"/>
    </location>
</feature>
<keyword evidence="2" id="KW-1133">Transmembrane helix</keyword>
<gene>
    <name evidence="4" type="ORF">V5799_017615</name>
</gene>
<dbReference type="EMBL" id="JARKHS020008122">
    <property type="protein sequence ID" value="KAK8781044.1"/>
    <property type="molecule type" value="Genomic_DNA"/>
</dbReference>
<dbReference type="InterPro" id="IPR013783">
    <property type="entry name" value="Ig-like_fold"/>
</dbReference>
<feature type="domain" description="Fibronectin type-III" evidence="3">
    <location>
        <begin position="1224"/>
        <end position="1322"/>
    </location>
</feature>
<dbReference type="Gene3D" id="2.60.40.10">
    <property type="entry name" value="Immunoglobulins"/>
    <property type="match status" value="6"/>
</dbReference>
<keyword evidence="5" id="KW-1185">Reference proteome</keyword>